<gene>
    <name evidence="9" type="ORF">HLA92_00530</name>
</gene>
<accession>A0A6M4JD20</accession>
<keyword evidence="6" id="KW-0676">Redox-active center</keyword>
<feature type="domain" description="FAD/NAD(P)-binding" evidence="8">
    <location>
        <begin position="1"/>
        <end position="309"/>
    </location>
</feature>
<dbReference type="SUPFAM" id="SSF55424">
    <property type="entry name" value="FAD/NAD-linked reductases, dimerisation (C-terminal) domain"/>
    <property type="match status" value="1"/>
</dbReference>
<dbReference type="EMBL" id="CP053097">
    <property type="protein sequence ID" value="QJR43936.1"/>
    <property type="molecule type" value="Genomic_DNA"/>
</dbReference>
<evidence type="ECO:0000259" key="7">
    <source>
        <dbReference type="Pfam" id="PF02852"/>
    </source>
</evidence>
<dbReference type="InterPro" id="IPR004099">
    <property type="entry name" value="Pyr_nucl-diS_OxRdtase_dimer"/>
</dbReference>
<protein>
    <submittedName>
        <fullName evidence="9">FAD-dependent oxidoreductase</fullName>
    </submittedName>
</protein>
<evidence type="ECO:0000256" key="3">
    <source>
        <dbReference type="ARBA" id="ARBA00022630"/>
    </source>
</evidence>
<keyword evidence="3" id="KW-0285">Flavoprotein</keyword>
<evidence type="ECO:0000256" key="1">
    <source>
        <dbReference type="ARBA" id="ARBA00001974"/>
    </source>
</evidence>
<dbReference type="RefSeq" id="WP_171112475.1">
    <property type="nucleotide sequence ID" value="NZ_CP053097.1"/>
</dbReference>
<sequence>MKIILIGANHAGTSFLRTLKTVNPNAEITAYDRNDNVSFLGCGIAVWVSGMFEDPNGLFYSNPDILKNEYGVNLKTNHEVIKIDRTNKTLIVKDLKNNREFTDTYDKLVFAGGTWPIEPNFPGREYKNIVLSKLFQHAQEIVEKANDDKIKNVVVVGAGYIGVELVEAFVKKNKKVTLIDLQERVTPNYFDPEFTDIMQKNMVADGVNLHLGESVKEFKSKDGIHVSSVVTDKGEYDADLVILSIGFKPNTDALSDVEKLPNGAIVVDEFNRTVTDKDIYAVGDSCALLNKVTNKPTHTALATNAVKSGLVAALHLANVNVGFPGVAGTNAINVFNCHYASTGLTKTMALKSGFEADEVEEVYWEDNDRPEFMDEYEKVACKIVYNPKTFKLLGVQIGSWGKAIHTEVIYMFALALQKNLTLPEIALTDVYFLPHFNKPFNFFLVPMLKALGINYKK</sequence>
<organism evidence="9 10">
    <name type="scientific">Mycoplasma miroungirhinis</name>
    <dbReference type="NCBI Taxonomy" id="754516"/>
    <lineage>
        <taxon>Bacteria</taxon>
        <taxon>Bacillati</taxon>
        <taxon>Mycoplasmatota</taxon>
        <taxon>Mollicutes</taxon>
        <taxon>Mycoplasmataceae</taxon>
        <taxon>Mycoplasma</taxon>
    </lineage>
</organism>
<evidence type="ECO:0000313" key="9">
    <source>
        <dbReference type="EMBL" id="QJR43936.1"/>
    </source>
</evidence>
<dbReference type="InterPro" id="IPR016156">
    <property type="entry name" value="FAD/NAD-linked_Rdtase_dimer_sf"/>
</dbReference>
<name>A0A6M4JD20_9MOLU</name>
<dbReference type="PANTHER" id="PTHR43429">
    <property type="entry name" value="PYRIDINE NUCLEOTIDE-DISULFIDE OXIDOREDUCTASE DOMAIN-CONTAINING"/>
    <property type="match status" value="1"/>
</dbReference>
<dbReference type="InterPro" id="IPR023753">
    <property type="entry name" value="FAD/NAD-binding_dom"/>
</dbReference>
<dbReference type="PRINTS" id="PR00368">
    <property type="entry name" value="FADPNR"/>
</dbReference>
<reference evidence="9 10" key="1">
    <citation type="submission" date="2020-05" db="EMBL/GenBank/DDBJ databases">
        <title>Novel Mycoplasma species detected in Mirounga angustirostris (northern elephant seal) from the USA.</title>
        <authorList>
            <person name="Volokhov D.V."/>
        </authorList>
    </citation>
    <scope>NUCLEOTIDE SEQUENCE [LARGE SCALE GENOMIC DNA]</scope>
    <source>
        <strain evidence="9 10">Mirounga ES2806-NAS</strain>
    </source>
</reference>
<dbReference type="PANTHER" id="PTHR43429:SF1">
    <property type="entry name" value="NAD(P)H SULFUR OXIDOREDUCTASE (COA-DEPENDENT)"/>
    <property type="match status" value="1"/>
</dbReference>
<feature type="domain" description="Pyridine nucleotide-disulphide oxidoreductase dimerisation" evidence="7">
    <location>
        <begin position="334"/>
        <end position="436"/>
    </location>
</feature>
<keyword evidence="4" id="KW-0274">FAD</keyword>
<dbReference type="Pfam" id="PF02852">
    <property type="entry name" value="Pyr_redox_dim"/>
    <property type="match status" value="1"/>
</dbReference>
<dbReference type="Proteomes" id="UP000502118">
    <property type="component" value="Chromosome"/>
</dbReference>
<dbReference type="InterPro" id="IPR036188">
    <property type="entry name" value="FAD/NAD-bd_sf"/>
</dbReference>
<comment type="similarity">
    <text evidence="2">Belongs to the class-III pyridine nucleotide-disulfide oxidoreductase family.</text>
</comment>
<dbReference type="AlphaFoldDB" id="A0A6M4JD20"/>
<comment type="cofactor">
    <cofactor evidence="1">
        <name>FAD</name>
        <dbReference type="ChEBI" id="CHEBI:57692"/>
    </cofactor>
</comment>
<evidence type="ECO:0000256" key="5">
    <source>
        <dbReference type="ARBA" id="ARBA00023002"/>
    </source>
</evidence>
<keyword evidence="10" id="KW-1185">Reference proteome</keyword>
<evidence type="ECO:0000256" key="4">
    <source>
        <dbReference type="ARBA" id="ARBA00022827"/>
    </source>
</evidence>
<evidence type="ECO:0000259" key="8">
    <source>
        <dbReference type="Pfam" id="PF07992"/>
    </source>
</evidence>
<dbReference type="KEGG" id="mmio:HLA92_00530"/>
<dbReference type="Gene3D" id="3.50.50.60">
    <property type="entry name" value="FAD/NAD(P)-binding domain"/>
    <property type="match status" value="2"/>
</dbReference>
<evidence type="ECO:0000256" key="6">
    <source>
        <dbReference type="ARBA" id="ARBA00023284"/>
    </source>
</evidence>
<dbReference type="SUPFAM" id="SSF51905">
    <property type="entry name" value="FAD/NAD(P)-binding domain"/>
    <property type="match status" value="1"/>
</dbReference>
<evidence type="ECO:0000256" key="2">
    <source>
        <dbReference type="ARBA" id="ARBA00009130"/>
    </source>
</evidence>
<dbReference type="Pfam" id="PF07992">
    <property type="entry name" value="Pyr_redox_2"/>
    <property type="match status" value="1"/>
</dbReference>
<dbReference type="InterPro" id="IPR050260">
    <property type="entry name" value="FAD-bd_OxRdtase"/>
</dbReference>
<proteinExistence type="inferred from homology"/>
<keyword evidence="5" id="KW-0560">Oxidoreductase</keyword>
<dbReference type="GO" id="GO:0016491">
    <property type="term" value="F:oxidoreductase activity"/>
    <property type="evidence" value="ECO:0007669"/>
    <property type="project" value="UniProtKB-KW"/>
</dbReference>
<evidence type="ECO:0000313" key="10">
    <source>
        <dbReference type="Proteomes" id="UP000502118"/>
    </source>
</evidence>